<dbReference type="AlphaFoldDB" id="A0A4U2Y6L8"/>
<protein>
    <submittedName>
        <fullName evidence="1">Uncharacterized protein</fullName>
    </submittedName>
</protein>
<name>A0A4U2Y6L8_9BACL</name>
<reference evidence="1 2" key="1">
    <citation type="submission" date="2019-04" db="EMBL/GenBank/DDBJ databases">
        <title>Whole genome sequencing of Brevibacillus sp. TGS2-1.</title>
        <authorList>
            <person name="Choi A."/>
        </authorList>
    </citation>
    <scope>NUCLEOTIDE SEQUENCE [LARGE SCALE GENOMIC DNA]</scope>
    <source>
        <strain evidence="1 2">TGS2-1</strain>
    </source>
</reference>
<keyword evidence="2" id="KW-1185">Reference proteome</keyword>
<gene>
    <name evidence="1" type="ORF">E8L90_12665</name>
</gene>
<evidence type="ECO:0000313" key="2">
    <source>
        <dbReference type="Proteomes" id="UP000307841"/>
    </source>
</evidence>
<proteinExistence type="predicted"/>
<organism evidence="1 2">
    <name type="scientific">Brevibacillus antibioticus</name>
    <dbReference type="NCBI Taxonomy" id="2570228"/>
    <lineage>
        <taxon>Bacteria</taxon>
        <taxon>Bacillati</taxon>
        <taxon>Bacillota</taxon>
        <taxon>Bacilli</taxon>
        <taxon>Bacillales</taxon>
        <taxon>Paenibacillaceae</taxon>
        <taxon>Brevibacillus</taxon>
    </lineage>
</organism>
<comment type="caution">
    <text evidence="1">The sequence shown here is derived from an EMBL/GenBank/DDBJ whole genome shotgun (WGS) entry which is preliminary data.</text>
</comment>
<dbReference type="EMBL" id="SZNK01000001">
    <property type="protein sequence ID" value="TKI56250.1"/>
    <property type="molecule type" value="Genomic_DNA"/>
</dbReference>
<evidence type="ECO:0000313" key="1">
    <source>
        <dbReference type="EMBL" id="TKI56250.1"/>
    </source>
</evidence>
<dbReference type="Proteomes" id="UP000307841">
    <property type="component" value="Unassembled WGS sequence"/>
</dbReference>
<accession>A0A4U2Y6L8</accession>
<sequence>MWHHVPFPPYNDDFWIPFSIKVKKPAFQHRESGENLKKEERSVGDLHEHRTPKVNASFDVESTFITTS</sequence>